<dbReference type="InterPro" id="IPR011059">
    <property type="entry name" value="Metal-dep_hydrolase_composite"/>
</dbReference>
<dbReference type="AlphaFoldDB" id="A0A506PF41"/>
<sequence>MNILIKSATIIDHNSKFNGETVDILIENKRINKIAKSIENTQNYPVVALENLHVSTGWFDSSVSFGEPGYEERETLANGLKTAALSGFTAVAVNANTNPVIDSKADINYLKQQAKNQPVTLLPVGALTKESKGTDLAEMFDMHNAGAVAFYDYQKPIANPNLFKIALQYADTFGGLVCDFSQESKIAGSGMMHEHIASTHLGLKGIPALAESLQIARNLHILEYTGGKLHIPTISSAESVALIRAAKQKGMDVTCSVAIHNLLLTDDLLKDFNTNYKLLPPLRTQTDLDALIEGLNDGTIDMVCTDHNPIDIEHKNVEFDHAMFGSIGLESAFGALNRIYSTEQTVKLLTAGKLRFGFNHNTINEGESADLSFFNPDKSYTFTEKKILSTSKNTCFLNETLIGEAYGIYANGYLLIKQS</sequence>
<name>A0A506PF41_9FLAO</name>
<feature type="domain" description="Dihydroorotase catalytic" evidence="2">
    <location>
        <begin position="57"/>
        <end position="239"/>
    </location>
</feature>
<evidence type="ECO:0000259" key="2">
    <source>
        <dbReference type="Pfam" id="PF12890"/>
    </source>
</evidence>
<dbReference type="InterPro" id="IPR024403">
    <property type="entry name" value="DHOase_cat"/>
</dbReference>
<reference evidence="3 4" key="1">
    <citation type="submission" date="2019-06" db="EMBL/GenBank/DDBJ databases">
        <title>Flavobacteriaceae Paucihalobacterium erythroidium CWB-1, complete genome.</title>
        <authorList>
            <person name="Wu S."/>
        </authorList>
    </citation>
    <scope>NUCLEOTIDE SEQUENCE [LARGE SCALE GENOMIC DNA]</scope>
    <source>
        <strain evidence="3 4">CWB-1</strain>
    </source>
</reference>
<dbReference type="InterPro" id="IPR004722">
    <property type="entry name" value="DHOase"/>
</dbReference>
<evidence type="ECO:0000313" key="4">
    <source>
        <dbReference type="Proteomes" id="UP000317332"/>
    </source>
</evidence>
<keyword evidence="1" id="KW-0665">Pyrimidine biosynthesis</keyword>
<comment type="caution">
    <text evidence="3">The sequence shown here is derived from an EMBL/GenBank/DDBJ whole genome shotgun (WGS) entry which is preliminary data.</text>
</comment>
<dbReference type="OrthoDB" id="9765462at2"/>
<dbReference type="CDD" id="cd01317">
    <property type="entry name" value="DHOase_IIa"/>
    <property type="match status" value="1"/>
</dbReference>
<proteinExistence type="predicted"/>
<dbReference type="GO" id="GO:0006221">
    <property type="term" value="P:pyrimidine nucleotide biosynthetic process"/>
    <property type="evidence" value="ECO:0007669"/>
    <property type="project" value="UniProtKB-KW"/>
</dbReference>
<keyword evidence="4" id="KW-1185">Reference proteome</keyword>
<accession>A0A506PF41</accession>
<dbReference type="RefSeq" id="WP_140990941.1">
    <property type="nucleotide sequence ID" value="NZ_VHIQ01000006.1"/>
</dbReference>
<dbReference type="GO" id="GO:0005737">
    <property type="term" value="C:cytoplasm"/>
    <property type="evidence" value="ECO:0007669"/>
    <property type="project" value="TreeGrafter"/>
</dbReference>
<dbReference type="GO" id="GO:0004151">
    <property type="term" value="F:dihydroorotase activity"/>
    <property type="evidence" value="ECO:0007669"/>
    <property type="project" value="InterPro"/>
</dbReference>
<dbReference type="Gene3D" id="3.20.20.140">
    <property type="entry name" value="Metal-dependent hydrolases"/>
    <property type="match status" value="1"/>
</dbReference>
<dbReference type="Pfam" id="PF12890">
    <property type="entry name" value="DHOase"/>
    <property type="match status" value="1"/>
</dbReference>
<dbReference type="GO" id="GO:0004038">
    <property type="term" value="F:allantoinase activity"/>
    <property type="evidence" value="ECO:0007669"/>
    <property type="project" value="TreeGrafter"/>
</dbReference>
<dbReference type="Gene3D" id="2.30.40.10">
    <property type="entry name" value="Urease, subunit C, domain 1"/>
    <property type="match status" value="2"/>
</dbReference>
<evidence type="ECO:0000256" key="1">
    <source>
        <dbReference type="ARBA" id="ARBA00022975"/>
    </source>
</evidence>
<dbReference type="GO" id="GO:0006145">
    <property type="term" value="P:purine nucleobase catabolic process"/>
    <property type="evidence" value="ECO:0007669"/>
    <property type="project" value="TreeGrafter"/>
</dbReference>
<dbReference type="Proteomes" id="UP000317332">
    <property type="component" value="Unassembled WGS sequence"/>
</dbReference>
<dbReference type="EMBL" id="VHIQ01000006">
    <property type="protein sequence ID" value="TPV32446.1"/>
    <property type="molecule type" value="Genomic_DNA"/>
</dbReference>
<evidence type="ECO:0000313" key="3">
    <source>
        <dbReference type="EMBL" id="TPV32446.1"/>
    </source>
</evidence>
<organism evidence="3 4">
    <name type="scientific">Paucihalobacter ruber</name>
    <dbReference type="NCBI Taxonomy" id="2567861"/>
    <lineage>
        <taxon>Bacteria</taxon>
        <taxon>Pseudomonadati</taxon>
        <taxon>Bacteroidota</taxon>
        <taxon>Flavobacteriia</taxon>
        <taxon>Flavobacteriales</taxon>
        <taxon>Flavobacteriaceae</taxon>
        <taxon>Paucihalobacter</taxon>
    </lineage>
</organism>
<protein>
    <submittedName>
        <fullName evidence="3">Dihydroorotase</fullName>
    </submittedName>
</protein>
<dbReference type="PANTHER" id="PTHR43668:SF2">
    <property type="entry name" value="ALLANTOINASE"/>
    <property type="match status" value="1"/>
</dbReference>
<dbReference type="InterPro" id="IPR032466">
    <property type="entry name" value="Metal_Hydrolase"/>
</dbReference>
<dbReference type="PANTHER" id="PTHR43668">
    <property type="entry name" value="ALLANTOINASE"/>
    <property type="match status" value="1"/>
</dbReference>
<dbReference type="SUPFAM" id="SSF51556">
    <property type="entry name" value="Metallo-dependent hydrolases"/>
    <property type="match status" value="1"/>
</dbReference>
<dbReference type="InterPro" id="IPR050138">
    <property type="entry name" value="DHOase/Allantoinase_Hydrolase"/>
</dbReference>
<dbReference type="GO" id="GO:0046872">
    <property type="term" value="F:metal ion binding"/>
    <property type="evidence" value="ECO:0007669"/>
    <property type="project" value="InterPro"/>
</dbReference>
<dbReference type="SUPFAM" id="SSF51338">
    <property type="entry name" value="Composite domain of metallo-dependent hydrolases"/>
    <property type="match status" value="1"/>
</dbReference>
<gene>
    <name evidence="3" type="ORF">FJ651_12860</name>
</gene>